<dbReference type="InterPro" id="IPR015795">
    <property type="entry name" value="Pyrv_Knase_C"/>
</dbReference>
<evidence type="ECO:0000256" key="7">
    <source>
        <dbReference type="ARBA" id="ARBA00022741"/>
    </source>
</evidence>
<dbReference type="InterPro" id="IPR040442">
    <property type="entry name" value="Pyrv_kinase-like_dom_sf"/>
</dbReference>
<keyword evidence="5" id="KW-0808">Transferase</keyword>
<proteinExistence type="inferred from homology"/>
<dbReference type="SUPFAM" id="SSF51621">
    <property type="entry name" value="Phosphoenolpyruvate/pyruvate domain"/>
    <property type="match status" value="1"/>
</dbReference>
<dbReference type="UniPathway" id="UPA00109">
    <property type="reaction ID" value="UER00188"/>
</dbReference>
<reference evidence="16 17" key="1">
    <citation type="submission" date="2016-10" db="EMBL/GenBank/DDBJ databases">
        <authorList>
            <person name="Cai Z."/>
        </authorList>
    </citation>
    <scope>NUCLEOTIDE SEQUENCE [LARGE SCALE GENOMIC DNA]</scope>
</reference>
<dbReference type="EMBL" id="FNXT01000912">
    <property type="protein sequence ID" value="SZX69228.1"/>
    <property type="molecule type" value="Genomic_DNA"/>
</dbReference>
<dbReference type="GO" id="GO:0030955">
    <property type="term" value="F:potassium ion binding"/>
    <property type="evidence" value="ECO:0007669"/>
    <property type="project" value="InterPro"/>
</dbReference>
<evidence type="ECO:0000259" key="14">
    <source>
        <dbReference type="Pfam" id="PF00224"/>
    </source>
</evidence>
<dbReference type="GO" id="GO:0004743">
    <property type="term" value="F:pyruvate kinase activity"/>
    <property type="evidence" value="ECO:0007669"/>
    <property type="project" value="UniProtKB-EC"/>
</dbReference>
<sequence length="301" mass="32568">MYTQRDGELIRGRAALLPVISAKDWRDIDWAISAQVDFIAVSFVRTADVITNLRSYIETRTAPAAGASGSSSSSSNSNSEEPPCIELIAKLEAYDCLAHLDEIIRAADGIMVARGDLGAQIPVEEVPSVQKFAVSRARQLGKPAIVAHQLLHSMIGYPIPTRAEVADVADVVRQRADALMLSGESAMGAYPLKALGVLRGVAGRMEEWARDEKYGAVVLPQIGESSDGAISEEICASAALMANRLGAAAIFVFTRRGYMANFLSRCRPDCPVFAFTDSQSVRQRLNLRAQQQLNLRCGWGL</sequence>
<evidence type="ECO:0000256" key="4">
    <source>
        <dbReference type="ARBA" id="ARBA00012142"/>
    </source>
</evidence>
<dbReference type="AlphaFoldDB" id="A0A383VUQ5"/>
<evidence type="ECO:0000256" key="9">
    <source>
        <dbReference type="ARBA" id="ARBA00022840"/>
    </source>
</evidence>
<protein>
    <recommendedName>
        <fullName evidence="4">pyruvate kinase</fullName>
        <ecNumber evidence="4">2.7.1.40</ecNumber>
    </recommendedName>
</protein>
<dbReference type="SUPFAM" id="SSF52935">
    <property type="entry name" value="PK C-terminal domain-like"/>
    <property type="match status" value="1"/>
</dbReference>
<dbReference type="InterPro" id="IPR036918">
    <property type="entry name" value="Pyrv_Knase_C_sf"/>
</dbReference>
<evidence type="ECO:0000256" key="10">
    <source>
        <dbReference type="ARBA" id="ARBA00022842"/>
    </source>
</evidence>
<dbReference type="STRING" id="3088.A0A383VUQ5"/>
<evidence type="ECO:0000256" key="13">
    <source>
        <dbReference type="ARBA" id="ARBA00048152"/>
    </source>
</evidence>
<dbReference type="InterPro" id="IPR015813">
    <property type="entry name" value="Pyrv/PenolPyrv_kinase-like_dom"/>
</dbReference>
<accession>A0A383VUQ5</accession>
<evidence type="ECO:0000256" key="8">
    <source>
        <dbReference type="ARBA" id="ARBA00022777"/>
    </source>
</evidence>
<feature type="domain" description="Pyruvate kinase barrel" evidence="14">
    <location>
        <begin position="83"/>
        <end position="194"/>
    </location>
</feature>
<comment type="similarity">
    <text evidence="3">Belongs to the pyruvate kinase family.</text>
</comment>
<gene>
    <name evidence="16" type="ORF">BQ4739_LOCUS9521</name>
</gene>
<comment type="catalytic activity">
    <reaction evidence="13">
        <text>pyruvate + ATP = phosphoenolpyruvate + ADP + H(+)</text>
        <dbReference type="Rhea" id="RHEA:18157"/>
        <dbReference type="ChEBI" id="CHEBI:15361"/>
        <dbReference type="ChEBI" id="CHEBI:15378"/>
        <dbReference type="ChEBI" id="CHEBI:30616"/>
        <dbReference type="ChEBI" id="CHEBI:58702"/>
        <dbReference type="ChEBI" id="CHEBI:456216"/>
        <dbReference type="EC" id="2.7.1.40"/>
    </reaction>
</comment>
<name>A0A383VUQ5_TETOB</name>
<keyword evidence="17" id="KW-1185">Reference proteome</keyword>
<dbReference type="GO" id="GO:0005524">
    <property type="term" value="F:ATP binding"/>
    <property type="evidence" value="ECO:0007669"/>
    <property type="project" value="UniProtKB-KW"/>
</dbReference>
<dbReference type="InterPro" id="IPR015793">
    <property type="entry name" value="Pyrv_Knase_brl"/>
</dbReference>
<keyword evidence="8" id="KW-0418">Kinase</keyword>
<evidence type="ECO:0000256" key="2">
    <source>
        <dbReference type="ARBA" id="ARBA00004997"/>
    </source>
</evidence>
<evidence type="ECO:0000256" key="3">
    <source>
        <dbReference type="ARBA" id="ARBA00008663"/>
    </source>
</evidence>
<dbReference type="Gene3D" id="3.40.1380.20">
    <property type="entry name" value="Pyruvate kinase, C-terminal domain"/>
    <property type="match status" value="1"/>
</dbReference>
<keyword evidence="12" id="KW-0670">Pyruvate</keyword>
<keyword evidence="6" id="KW-0479">Metal-binding</keyword>
<organism evidence="16 17">
    <name type="scientific">Tetradesmus obliquus</name>
    <name type="common">Green alga</name>
    <name type="synonym">Acutodesmus obliquus</name>
    <dbReference type="NCBI Taxonomy" id="3088"/>
    <lineage>
        <taxon>Eukaryota</taxon>
        <taxon>Viridiplantae</taxon>
        <taxon>Chlorophyta</taxon>
        <taxon>core chlorophytes</taxon>
        <taxon>Chlorophyceae</taxon>
        <taxon>CS clade</taxon>
        <taxon>Sphaeropleales</taxon>
        <taxon>Scenedesmaceae</taxon>
        <taxon>Tetradesmus</taxon>
    </lineage>
</organism>
<dbReference type="EC" id="2.7.1.40" evidence="4"/>
<feature type="domain" description="Pyruvate kinase C-terminal" evidence="15">
    <location>
        <begin position="232"/>
        <end position="287"/>
    </location>
</feature>
<evidence type="ECO:0000256" key="5">
    <source>
        <dbReference type="ARBA" id="ARBA00022679"/>
    </source>
</evidence>
<evidence type="ECO:0000256" key="12">
    <source>
        <dbReference type="ARBA" id="ARBA00023317"/>
    </source>
</evidence>
<dbReference type="InterPro" id="IPR001697">
    <property type="entry name" value="Pyr_Knase"/>
</dbReference>
<comment type="pathway">
    <text evidence="2">Carbohydrate degradation; glycolysis; pyruvate from D-glyceraldehyde 3-phosphate: step 5/5.</text>
</comment>
<evidence type="ECO:0000256" key="6">
    <source>
        <dbReference type="ARBA" id="ARBA00022723"/>
    </source>
</evidence>
<evidence type="ECO:0000313" key="17">
    <source>
        <dbReference type="Proteomes" id="UP000256970"/>
    </source>
</evidence>
<dbReference type="Proteomes" id="UP000256970">
    <property type="component" value="Unassembled WGS sequence"/>
</dbReference>
<keyword evidence="9" id="KW-0067">ATP-binding</keyword>
<dbReference type="Pfam" id="PF00224">
    <property type="entry name" value="PK"/>
    <property type="match status" value="1"/>
</dbReference>
<evidence type="ECO:0000256" key="11">
    <source>
        <dbReference type="ARBA" id="ARBA00023152"/>
    </source>
</evidence>
<keyword evidence="11" id="KW-0324">Glycolysis</keyword>
<keyword evidence="10" id="KW-0460">Magnesium</keyword>
<dbReference type="GO" id="GO:0000287">
    <property type="term" value="F:magnesium ion binding"/>
    <property type="evidence" value="ECO:0007669"/>
    <property type="project" value="InterPro"/>
</dbReference>
<comment type="cofactor">
    <cofactor evidence="1">
        <name>K(+)</name>
        <dbReference type="ChEBI" id="CHEBI:29103"/>
    </cofactor>
</comment>
<evidence type="ECO:0000259" key="15">
    <source>
        <dbReference type="Pfam" id="PF02887"/>
    </source>
</evidence>
<dbReference type="Pfam" id="PF02887">
    <property type="entry name" value="PK_C"/>
    <property type="match status" value="1"/>
</dbReference>
<dbReference type="Gene3D" id="3.20.20.60">
    <property type="entry name" value="Phosphoenolpyruvate-binding domains"/>
    <property type="match status" value="1"/>
</dbReference>
<evidence type="ECO:0000256" key="1">
    <source>
        <dbReference type="ARBA" id="ARBA00001958"/>
    </source>
</evidence>
<dbReference type="PANTHER" id="PTHR11817">
    <property type="entry name" value="PYRUVATE KINASE"/>
    <property type="match status" value="1"/>
</dbReference>
<dbReference type="GO" id="GO:0016301">
    <property type="term" value="F:kinase activity"/>
    <property type="evidence" value="ECO:0007669"/>
    <property type="project" value="UniProtKB-KW"/>
</dbReference>
<keyword evidence="7" id="KW-0547">Nucleotide-binding</keyword>
<evidence type="ECO:0000313" key="16">
    <source>
        <dbReference type="EMBL" id="SZX69228.1"/>
    </source>
</evidence>